<dbReference type="GO" id="GO:0070402">
    <property type="term" value="F:NADPH binding"/>
    <property type="evidence" value="ECO:0007669"/>
    <property type="project" value="TreeGrafter"/>
</dbReference>
<evidence type="ECO:0000256" key="2">
    <source>
        <dbReference type="ARBA" id="ARBA00023002"/>
    </source>
</evidence>
<dbReference type="Proteomes" id="UP000014760">
    <property type="component" value="Unassembled WGS sequence"/>
</dbReference>
<accession>R7UIA0</accession>
<evidence type="ECO:0000256" key="1">
    <source>
        <dbReference type="ARBA" id="ARBA00022857"/>
    </source>
</evidence>
<keyword evidence="6" id="KW-1185">Reference proteome</keyword>
<dbReference type="Gene3D" id="3.40.50.720">
    <property type="entry name" value="NAD(P)-binding Rossmann-like Domain"/>
    <property type="match status" value="1"/>
</dbReference>
<sequence>KVTALTAGAGYAEQVAVDEGSVMPLPEGIGLAEAAALPETTLTVWHNVMQRGGLQSGERFLVHGGSSGIGATAIQLAKARGAWVACTVGTAEKASFCSKLGADLVINYREDDFVACLREATKKQGVDVILDMVGGDYVGRNYRAAAPDGRIVQIAFLEGSKTEVDFVQLMIKRLTHTGSTLRARSLGFKAALCREVEREVWPLVTSKAYRPSLDRILPLAEAAEAHRLLAKGSICGKIVLKVEE</sequence>
<feature type="domain" description="Enoyl reductase (ER)" evidence="3">
    <location>
        <begin position="1"/>
        <end position="240"/>
    </location>
</feature>
<name>R7UIA0_CAPTE</name>
<dbReference type="AlphaFoldDB" id="R7UIA0"/>
<dbReference type="EnsemblMetazoa" id="CapteT139658">
    <property type="protein sequence ID" value="CapteP139658"/>
    <property type="gene ID" value="CapteG139658"/>
</dbReference>
<evidence type="ECO:0000313" key="6">
    <source>
        <dbReference type="Proteomes" id="UP000014760"/>
    </source>
</evidence>
<dbReference type="OrthoDB" id="3509362at2759"/>
<organism evidence="4">
    <name type="scientific">Capitella teleta</name>
    <name type="common">Polychaete worm</name>
    <dbReference type="NCBI Taxonomy" id="283909"/>
    <lineage>
        <taxon>Eukaryota</taxon>
        <taxon>Metazoa</taxon>
        <taxon>Spiralia</taxon>
        <taxon>Lophotrochozoa</taxon>
        <taxon>Annelida</taxon>
        <taxon>Polychaeta</taxon>
        <taxon>Sedentaria</taxon>
        <taxon>Scolecida</taxon>
        <taxon>Capitellidae</taxon>
        <taxon>Capitella</taxon>
    </lineage>
</organism>
<evidence type="ECO:0000313" key="4">
    <source>
        <dbReference type="EMBL" id="ELU03508.1"/>
    </source>
</evidence>
<reference evidence="6" key="1">
    <citation type="submission" date="2012-12" db="EMBL/GenBank/DDBJ databases">
        <authorList>
            <person name="Hellsten U."/>
            <person name="Grimwood J."/>
            <person name="Chapman J.A."/>
            <person name="Shapiro H."/>
            <person name="Aerts A."/>
            <person name="Otillar R.P."/>
            <person name="Terry A.Y."/>
            <person name="Boore J.L."/>
            <person name="Simakov O."/>
            <person name="Marletaz F."/>
            <person name="Cho S.-J."/>
            <person name="Edsinger-Gonzales E."/>
            <person name="Havlak P."/>
            <person name="Kuo D.-H."/>
            <person name="Larsson T."/>
            <person name="Lv J."/>
            <person name="Arendt D."/>
            <person name="Savage R."/>
            <person name="Osoegawa K."/>
            <person name="de Jong P."/>
            <person name="Lindberg D.R."/>
            <person name="Seaver E.C."/>
            <person name="Weisblat D.A."/>
            <person name="Putnam N.H."/>
            <person name="Grigoriev I.V."/>
            <person name="Rokhsar D.S."/>
        </authorList>
    </citation>
    <scope>NUCLEOTIDE SEQUENCE</scope>
    <source>
        <strain evidence="6">I ESC-2004</strain>
    </source>
</reference>
<dbReference type="OMA" id="ANTCVAD"/>
<dbReference type="CDD" id="cd05276">
    <property type="entry name" value="p53_inducible_oxidoreductase"/>
    <property type="match status" value="1"/>
</dbReference>
<dbReference type="GO" id="GO:0016651">
    <property type="term" value="F:oxidoreductase activity, acting on NAD(P)H"/>
    <property type="evidence" value="ECO:0007669"/>
    <property type="project" value="TreeGrafter"/>
</dbReference>
<evidence type="ECO:0000259" key="3">
    <source>
        <dbReference type="SMART" id="SM00829"/>
    </source>
</evidence>
<evidence type="ECO:0000313" key="5">
    <source>
        <dbReference type="EnsemblMetazoa" id="CapteP139658"/>
    </source>
</evidence>
<dbReference type="NCBIfam" id="TIGR02824">
    <property type="entry name" value="quinone_pig3"/>
    <property type="match status" value="1"/>
</dbReference>
<keyword evidence="1" id="KW-0521">NADP</keyword>
<dbReference type="EMBL" id="AMQN01045373">
    <property type="status" value="NOT_ANNOTATED_CDS"/>
    <property type="molecule type" value="Genomic_DNA"/>
</dbReference>
<dbReference type="SMART" id="SM00829">
    <property type="entry name" value="PKS_ER"/>
    <property type="match status" value="1"/>
</dbReference>
<dbReference type="Gene3D" id="3.90.180.10">
    <property type="entry name" value="Medium-chain alcohol dehydrogenases, catalytic domain"/>
    <property type="match status" value="1"/>
</dbReference>
<gene>
    <name evidence="4" type="ORF">CAPTEDRAFT_139658</name>
</gene>
<proteinExistence type="predicted"/>
<dbReference type="EMBL" id="KB303078">
    <property type="protein sequence ID" value="ELU03508.1"/>
    <property type="molecule type" value="Genomic_DNA"/>
</dbReference>
<dbReference type="Pfam" id="PF00107">
    <property type="entry name" value="ADH_zinc_N"/>
    <property type="match status" value="1"/>
</dbReference>
<dbReference type="SUPFAM" id="SSF51735">
    <property type="entry name" value="NAD(P)-binding Rossmann-fold domains"/>
    <property type="match status" value="1"/>
</dbReference>
<keyword evidence="2" id="KW-0560">Oxidoreductase</keyword>
<dbReference type="InterPro" id="IPR013149">
    <property type="entry name" value="ADH-like_C"/>
</dbReference>
<reference evidence="4 6" key="2">
    <citation type="journal article" date="2013" name="Nature">
        <title>Insights into bilaterian evolution from three spiralian genomes.</title>
        <authorList>
            <person name="Simakov O."/>
            <person name="Marletaz F."/>
            <person name="Cho S.J."/>
            <person name="Edsinger-Gonzales E."/>
            <person name="Havlak P."/>
            <person name="Hellsten U."/>
            <person name="Kuo D.H."/>
            <person name="Larsson T."/>
            <person name="Lv J."/>
            <person name="Arendt D."/>
            <person name="Savage R."/>
            <person name="Osoegawa K."/>
            <person name="de Jong P."/>
            <person name="Grimwood J."/>
            <person name="Chapman J.A."/>
            <person name="Shapiro H."/>
            <person name="Aerts A."/>
            <person name="Otillar R.P."/>
            <person name="Terry A.Y."/>
            <person name="Boore J.L."/>
            <person name="Grigoriev I.V."/>
            <person name="Lindberg D.R."/>
            <person name="Seaver E.C."/>
            <person name="Weisblat D.A."/>
            <person name="Putnam N.H."/>
            <person name="Rokhsar D.S."/>
        </authorList>
    </citation>
    <scope>NUCLEOTIDE SEQUENCE</scope>
    <source>
        <strain evidence="4 6">I ESC-2004</strain>
    </source>
</reference>
<dbReference type="InterPro" id="IPR020843">
    <property type="entry name" value="ER"/>
</dbReference>
<dbReference type="InterPro" id="IPR036291">
    <property type="entry name" value="NAD(P)-bd_dom_sf"/>
</dbReference>
<reference evidence="5" key="3">
    <citation type="submission" date="2015-06" db="UniProtKB">
        <authorList>
            <consortium name="EnsemblMetazoa"/>
        </authorList>
    </citation>
    <scope>IDENTIFICATION</scope>
</reference>
<dbReference type="PANTHER" id="PTHR48106:SF8">
    <property type="entry name" value="OS02G0805600 PROTEIN"/>
    <property type="match status" value="1"/>
</dbReference>
<dbReference type="STRING" id="283909.R7UIA0"/>
<dbReference type="PANTHER" id="PTHR48106">
    <property type="entry name" value="QUINONE OXIDOREDUCTASE PIG3-RELATED"/>
    <property type="match status" value="1"/>
</dbReference>
<feature type="non-terminal residue" evidence="4">
    <location>
        <position position="1"/>
    </location>
</feature>
<dbReference type="HOGENOM" id="CLU_026673_3_4_1"/>
<dbReference type="InterPro" id="IPR014189">
    <property type="entry name" value="Quinone_OxRdtase_PIG3"/>
</dbReference>
<protein>
    <recommendedName>
        <fullName evidence="3">Enoyl reductase (ER) domain-containing protein</fullName>
    </recommendedName>
</protein>